<dbReference type="PANTHER" id="PTHR43364:SF17">
    <property type="entry name" value="ALDO KETO REDUCTASE"/>
    <property type="match status" value="1"/>
</dbReference>
<dbReference type="VEuPathDB" id="CryptoDB:Cvel_23570"/>
<gene>
    <name evidence="3" type="ORF">Cvel_23570</name>
</gene>
<dbReference type="CDD" id="cd19094">
    <property type="entry name" value="AKR_Tas-like"/>
    <property type="match status" value="1"/>
</dbReference>
<dbReference type="SUPFAM" id="SSF51430">
    <property type="entry name" value="NAD(P)-linked oxidoreductase"/>
    <property type="match status" value="1"/>
</dbReference>
<dbReference type="InterPro" id="IPR050523">
    <property type="entry name" value="AKR_Detox_Biosynth"/>
</dbReference>
<dbReference type="Gene3D" id="3.20.20.100">
    <property type="entry name" value="NADP-dependent oxidoreductase domain"/>
    <property type="match status" value="1"/>
</dbReference>
<dbReference type="Pfam" id="PF00248">
    <property type="entry name" value="Aldo_ket_red"/>
    <property type="match status" value="1"/>
</dbReference>
<evidence type="ECO:0000256" key="1">
    <source>
        <dbReference type="SAM" id="SignalP"/>
    </source>
</evidence>
<sequence>MPPLPQSTSLGFAKKAFVSIHLVFSLAAAFKSIVAMSSANGDGKWPIHNPKMKYNDFGNTGWKVSDVCLGTMTWGSFNTEEETFAQLDEGVKLGVNIIDTAEMYPVPVRAEWITRTEELVGKWIETRVKEGKLDRSRLYIATKVAGNAKMFAARGGPFAKLDQLRSDPPKKDGEERPIETTPEQMMDACLASLRRLKCEYIDLYQIHWPARYCPAFGKRRYRTADERPEDAPTQEHIESQVMGIKALFDKGLIKAWGLSNESSLGVSLFCNACDKLGVPRPASIQNDFSLMFRCFEEELAETCRYYNVAGFPYGPLAGGTLSGKYTNEKYKDKDPKAFAKRRHNFDPKFQARYHCDGAKEATTKYVEIAEKAGLTPTQLALAWCRSCEFNHSTIMGSTSVEQLKECISAFTDVTLSEETMAEIDKVHKEMRNPMVTD</sequence>
<dbReference type="InterPro" id="IPR036812">
    <property type="entry name" value="NAD(P)_OxRdtase_dom_sf"/>
</dbReference>
<feature type="signal peptide" evidence="1">
    <location>
        <begin position="1"/>
        <end position="35"/>
    </location>
</feature>
<dbReference type="PRINTS" id="PR00069">
    <property type="entry name" value="ALDKETRDTASE"/>
</dbReference>
<feature type="domain" description="NADP-dependent oxidoreductase" evidence="2">
    <location>
        <begin position="67"/>
        <end position="426"/>
    </location>
</feature>
<dbReference type="InterPro" id="IPR023210">
    <property type="entry name" value="NADP_OxRdtase_dom"/>
</dbReference>
<dbReference type="PhylomeDB" id="A0A0G4GVQ9"/>
<organism evidence="3">
    <name type="scientific">Chromera velia CCMP2878</name>
    <dbReference type="NCBI Taxonomy" id="1169474"/>
    <lineage>
        <taxon>Eukaryota</taxon>
        <taxon>Sar</taxon>
        <taxon>Alveolata</taxon>
        <taxon>Colpodellida</taxon>
        <taxon>Chromeraceae</taxon>
        <taxon>Chromera</taxon>
    </lineage>
</organism>
<proteinExistence type="predicted"/>
<reference evidence="3" key="1">
    <citation type="submission" date="2014-11" db="EMBL/GenBank/DDBJ databases">
        <authorList>
            <person name="Otto D Thomas"/>
            <person name="Naeem Raeece"/>
        </authorList>
    </citation>
    <scope>NUCLEOTIDE SEQUENCE</scope>
</reference>
<dbReference type="GO" id="GO:0016491">
    <property type="term" value="F:oxidoreductase activity"/>
    <property type="evidence" value="ECO:0007669"/>
    <property type="project" value="InterPro"/>
</dbReference>
<dbReference type="InterPro" id="IPR020471">
    <property type="entry name" value="AKR"/>
</dbReference>
<accession>A0A0G4GVQ9</accession>
<protein>
    <recommendedName>
        <fullName evidence="2">NADP-dependent oxidoreductase domain-containing protein</fullName>
    </recommendedName>
</protein>
<feature type="chain" id="PRO_5005191261" description="NADP-dependent oxidoreductase domain-containing protein" evidence="1">
    <location>
        <begin position="36"/>
        <end position="437"/>
    </location>
</feature>
<keyword evidence="1" id="KW-0732">Signal</keyword>
<dbReference type="EMBL" id="CDMZ01001596">
    <property type="protein sequence ID" value="CEM34916.1"/>
    <property type="molecule type" value="Genomic_DNA"/>
</dbReference>
<evidence type="ECO:0000313" key="3">
    <source>
        <dbReference type="EMBL" id="CEM34916.1"/>
    </source>
</evidence>
<name>A0A0G4GVQ9_9ALVE</name>
<evidence type="ECO:0000259" key="2">
    <source>
        <dbReference type="Pfam" id="PF00248"/>
    </source>
</evidence>
<dbReference type="PANTHER" id="PTHR43364">
    <property type="entry name" value="NADH-SPECIFIC METHYLGLYOXAL REDUCTASE-RELATED"/>
    <property type="match status" value="1"/>
</dbReference>
<dbReference type="AlphaFoldDB" id="A0A0G4GVQ9"/>